<name>A0A1H6L5C7_9FLAO</name>
<dbReference type="RefSeq" id="WP_089770493.1">
    <property type="nucleotide sequence ID" value="NZ_DALZAR010000075.1"/>
</dbReference>
<dbReference type="Proteomes" id="UP000267623">
    <property type="component" value="Unassembled WGS sequence"/>
</dbReference>
<dbReference type="Proteomes" id="UP000198555">
    <property type="component" value="Unassembled WGS sequence"/>
</dbReference>
<reference evidence="2" key="2">
    <citation type="submission" date="2016-10" db="EMBL/GenBank/DDBJ databases">
        <authorList>
            <person name="de Groot N.N."/>
        </authorList>
    </citation>
    <scope>NUCLEOTIDE SEQUENCE [LARGE SCALE GENOMIC DNA]</scope>
    <source>
        <strain evidence="2">DSM 19326</strain>
    </source>
</reference>
<keyword evidence="3" id="KW-1185">Reference proteome</keyword>
<dbReference type="EMBL" id="RJTU01000056">
    <property type="protein sequence ID" value="ROI13463.1"/>
    <property type="molecule type" value="Genomic_DNA"/>
</dbReference>
<dbReference type="AlphaFoldDB" id="A0A1H6L5C7"/>
<proteinExistence type="predicted"/>
<sequence>MKTNFVSLRSVTVVDDEVTLTGTIVLHNDQINFCETVEMFCTYQDLKTLLINESTIFSKVFLRIIQEECDVYDLTKKKFHLLEILPNEWELQKQLSVCCLDKLDDVYQFAIKV</sequence>
<gene>
    <name evidence="1" type="ORF">EGH73_08280</name>
    <name evidence="2" type="ORF">SAMN05421793_13130</name>
</gene>
<evidence type="ECO:0000313" key="4">
    <source>
        <dbReference type="Proteomes" id="UP000267623"/>
    </source>
</evidence>
<reference evidence="3" key="1">
    <citation type="submission" date="2016-10" db="EMBL/GenBank/DDBJ databases">
        <authorList>
            <person name="Varghese N."/>
            <person name="Submissions S."/>
        </authorList>
    </citation>
    <scope>NUCLEOTIDE SEQUENCE [LARGE SCALE GENOMIC DNA]</scope>
    <source>
        <strain evidence="3">DSM 19326</strain>
    </source>
</reference>
<protein>
    <submittedName>
        <fullName evidence="2">Uncharacterized protein</fullName>
    </submittedName>
</protein>
<evidence type="ECO:0000313" key="3">
    <source>
        <dbReference type="Proteomes" id="UP000198555"/>
    </source>
</evidence>
<dbReference type="EMBL" id="FNWX01000031">
    <property type="protein sequence ID" value="SEH79367.1"/>
    <property type="molecule type" value="Genomic_DNA"/>
</dbReference>
<organism evidence="2 3">
    <name type="scientific">Epilithonimonas hominis</name>
    <dbReference type="NCBI Taxonomy" id="420404"/>
    <lineage>
        <taxon>Bacteria</taxon>
        <taxon>Pseudomonadati</taxon>
        <taxon>Bacteroidota</taxon>
        <taxon>Flavobacteriia</taxon>
        <taxon>Flavobacteriales</taxon>
        <taxon>Weeksellaceae</taxon>
        <taxon>Chryseobacterium group</taxon>
        <taxon>Epilithonimonas</taxon>
    </lineage>
</organism>
<reference evidence="1" key="4">
    <citation type="submission" date="2018-11" db="EMBL/GenBank/DDBJ databases">
        <title>Proposal to divide the Flavobacteriaceae and reorganize its genera based on Amino Acid Identity values calculated from whole genome sequences.</title>
        <authorList>
            <person name="Nicholson A.C."/>
            <person name="Gulvik C.A."/>
            <person name="Whitney A.M."/>
            <person name="Humrighouse B.W."/>
            <person name="Bell M."/>
            <person name="Holmes B."/>
            <person name="Steigerwalt A."/>
            <person name="Villarma A."/>
            <person name="Sheth M."/>
            <person name="Batra D."/>
            <person name="Pryor J."/>
            <person name="Bernardet J.-F."/>
            <person name="Hugo C."/>
            <person name="Kampfer P."/>
            <person name="Newman J."/>
            <person name="Mcquiston J.R."/>
        </authorList>
    </citation>
    <scope>NUCLEOTIDE SEQUENCE [LARGE SCALE GENOMIC DNA]</scope>
    <source>
        <strain evidence="1">DSM 22165</strain>
    </source>
</reference>
<accession>A0A1H6L5C7</accession>
<reference evidence="4" key="3">
    <citation type="submission" date="2018-11" db="EMBL/GenBank/DDBJ databases">
        <title>Proposal to divide the Flavobacteriaceae and reorganize its genera based on Amino Acid Identity values calculated from whole genome sequences.</title>
        <authorList>
            <person name="Nicholson A.C."/>
            <person name="Gulvik C.A."/>
            <person name="Whitney A.M."/>
            <person name="Humrighouse B.W."/>
            <person name="Bell M."/>
            <person name="Holmes B."/>
            <person name="Steigerwalt A."/>
            <person name="Villarma A."/>
            <person name="Sheth M."/>
            <person name="Batra D."/>
            <person name="Pryor J."/>
            <person name="Bernardet J.-F."/>
            <person name="Hugo C."/>
            <person name="Kampfer P."/>
            <person name="Newman J."/>
            <person name="Mcquiston J."/>
        </authorList>
    </citation>
    <scope>NUCLEOTIDE SEQUENCE [LARGE SCALE GENOMIC DNA]</scope>
    <source>
        <strain evidence="4">DSM 22165</strain>
    </source>
</reference>
<evidence type="ECO:0000313" key="2">
    <source>
        <dbReference type="EMBL" id="SEH79367.1"/>
    </source>
</evidence>
<evidence type="ECO:0000313" key="1">
    <source>
        <dbReference type="EMBL" id="ROI13463.1"/>
    </source>
</evidence>